<evidence type="ECO:0000313" key="2">
    <source>
        <dbReference type="EMBL" id="KAK7287210.1"/>
    </source>
</evidence>
<protein>
    <submittedName>
        <fullName evidence="2">Uncharacterized protein</fullName>
    </submittedName>
</protein>
<gene>
    <name evidence="2" type="ORF">RIF29_00342</name>
</gene>
<name>A0AAN9P6J5_CROPI</name>
<keyword evidence="1" id="KW-0175">Coiled coil</keyword>
<dbReference type="AlphaFoldDB" id="A0AAN9P6J5"/>
<dbReference type="EMBL" id="JAYWIO010000001">
    <property type="protein sequence ID" value="KAK7287210.1"/>
    <property type="molecule type" value="Genomic_DNA"/>
</dbReference>
<keyword evidence="3" id="KW-1185">Reference proteome</keyword>
<evidence type="ECO:0000256" key="1">
    <source>
        <dbReference type="SAM" id="Coils"/>
    </source>
</evidence>
<reference evidence="2 3" key="1">
    <citation type="submission" date="2024-01" db="EMBL/GenBank/DDBJ databases">
        <title>The genomes of 5 underutilized Papilionoideae crops provide insights into root nodulation and disease resistanc.</title>
        <authorList>
            <person name="Yuan L."/>
        </authorList>
    </citation>
    <scope>NUCLEOTIDE SEQUENCE [LARGE SCALE GENOMIC DNA]</scope>
    <source>
        <strain evidence="2">ZHUSHIDOU_FW_LH</strain>
        <tissue evidence="2">Leaf</tissue>
    </source>
</reference>
<organism evidence="2 3">
    <name type="scientific">Crotalaria pallida</name>
    <name type="common">Smooth rattlebox</name>
    <name type="synonym">Crotalaria striata</name>
    <dbReference type="NCBI Taxonomy" id="3830"/>
    <lineage>
        <taxon>Eukaryota</taxon>
        <taxon>Viridiplantae</taxon>
        <taxon>Streptophyta</taxon>
        <taxon>Embryophyta</taxon>
        <taxon>Tracheophyta</taxon>
        <taxon>Spermatophyta</taxon>
        <taxon>Magnoliopsida</taxon>
        <taxon>eudicotyledons</taxon>
        <taxon>Gunneridae</taxon>
        <taxon>Pentapetalae</taxon>
        <taxon>rosids</taxon>
        <taxon>fabids</taxon>
        <taxon>Fabales</taxon>
        <taxon>Fabaceae</taxon>
        <taxon>Papilionoideae</taxon>
        <taxon>50 kb inversion clade</taxon>
        <taxon>genistoids sensu lato</taxon>
        <taxon>core genistoids</taxon>
        <taxon>Crotalarieae</taxon>
        <taxon>Crotalaria</taxon>
    </lineage>
</organism>
<evidence type="ECO:0000313" key="3">
    <source>
        <dbReference type="Proteomes" id="UP001372338"/>
    </source>
</evidence>
<accession>A0AAN9P6J5</accession>
<sequence length="131" mass="14699">MGKRCLIAKNIEELKQSVEEKASAVKRAEEGAADLKKRVDELSKSLEDHEKEYQVTAGGKLFNVVVDTKYWKTTTTEWVQQAAARKVGKENAEVALSLVGYEEELKPDPAIKKSSVMPRAINMHSMLLRSH</sequence>
<feature type="coiled-coil region" evidence="1">
    <location>
        <begin position="8"/>
        <end position="52"/>
    </location>
</feature>
<dbReference type="Proteomes" id="UP001372338">
    <property type="component" value="Unassembled WGS sequence"/>
</dbReference>
<proteinExistence type="predicted"/>
<comment type="caution">
    <text evidence="2">The sequence shown here is derived from an EMBL/GenBank/DDBJ whole genome shotgun (WGS) entry which is preliminary data.</text>
</comment>